<comment type="caution">
    <text evidence="1">The sequence shown here is derived from an EMBL/GenBank/DDBJ whole genome shotgun (WGS) entry which is preliminary data.</text>
</comment>
<evidence type="ECO:0000313" key="1">
    <source>
        <dbReference type="EMBL" id="KAK1760110.1"/>
    </source>
</evidence>
<dbReference type="PANTHER" id="PTHR42060:SF1">
    <property type="entry name" value="NHL REPEAT-CONTAINING PROTEIN"/>
    <property type="match status" value="1"/>
</dbReference>
<organism evidence="1 2">
    <name type="scientific">Echria macrotheca</name>
    <dbReference type="NCBI Taxonomy" id="438768"/>
    <lineage>
        <taxon>Eukaryota</taxon>
        <taxon>Fungi</taxon>
        <taxon>Dikarya</taxon>
        <taxon>Ascomycota</taxon>
        <taxon>Pezizomycotina</taxon>
        <taxon>Sordariomycetes</taxon>
        <taxon>Sordariomycetidae</taxon>
        <taxon>Sordariales</taxon>
        <taxon>Schizotheciaceae</taxon>
        <taxon>Echria</taxon>
    </lineage>
</organism>
<sequence>MARPVGSSASTVGINGLKVFRDKLYWTNSGATTIYAMDITPDGFPLSGRVETVVKLDAAFLDDFAVDEKREILWVATNSDNRLFAVDLRSGKAVVAAGGVEQLTLAGDTAAAFGRTERDEGVLYVVTCGGLRQKICGISEGGKVVAVDTKGFRFS</sequence>
<proteinExistence type="predicted"/>
<dbReference type="Gene3D" id="2.120.10.30">
    <property type="entry name" value="TolB, C-terminal domain"/>
    <property type="match status" value="1"/>
</dbReference>
<accession>A0AAJ0FGG7</accession>
<protein>
    <submittedName>
        <fullName evidence="1">Six-bladed beta-propeller-like protein</fullName>
    </submittedName>
</protein>
<keyword evidence="2" id="KW-1185">Reference proteome</keyword>
<evidence type="ECO:0000313" key="2">
    <source>
        <dbReference type="Proteomes" id="UP001239445"/>
    </source>
</evidence>
<dbReference type="EMBL" id="MU839827">
    <property type="protein sequence ID" value="KAK1760110.1"/>
    <property type="molecule type" value="Genomic_DNA"/>
</dbReference>
<dbReference type="InterPro" id="IPR011042">
    <property type="entry name" value="6-blade_b-propeller_TolB-like"/>
</dbReference>
<reference evidence="1" key="1">
    <citation type="submission" date="2023-06" db="EMBL/GenBank/DDBJ databases">
        <title>Genome-scale phylogeny and comparative genomics of the fungal order Sordariales.</title>
        <authorList>
            <consortium name="Lawrence Berkeley National Laboratory"/>
            <person name="Hensen N."/>
            <person name="Bonometti L."/>
            <person name="Westerberg I."/>
            <person name="Brannstrom I.O."/>
            <person name="Guillou S."/>
            <person name="Cros-Aarteil S."/>
            <person name="Calhoun S."/>
            <person name="Haridas S."/>
            <person name="Kuo A."/>
            <person name="Mondo S."/>
            <person name="Pangilinan J."/>
            <person name="Riley R."/>
            <person name="Labutti K."/>
            <person name="Andreopoulos B."/>
            <person name="Lipzen A."/>
            <person name="Chen C."/>
            <person name="Yanf M."/>
            <person name="Daum C."/>
            <person name="Ng V."/>
            <person name="Clum A."/>
            <person name="Steindorff A."/>
            <person name="Ohm R."/>
            <person name="Martin F."/>
            <person name="Silar P."/>
            <person name="Natvig D."/>
            <person name="Lalanne C."/>
            <person name="Gautier V."/>
            <person name="Ament-Velasquez S.L."/>
            <person name="Kruys A."/>
            <person name="Hutchinson M.I."/>
            <person name="Powell A.J."/>
            <person name="Barry K."/>
            <person name="Miller A.N."/>
            <person name="Grigoriev I.V."/>
            <person name="Debuchy R."/>
            <person name="Gladieux P."/>
            <person name="Thoren M.H."/>
            <person name="Johannesson H."/>
        </authorList>
    </citation>
    <scope>NUCLEOTIDE SEQUENCE</scope>
    <source>
        <strain evidence="1">PSN4</strain>
    </source>
</reference>
<dbReference type="Proteomes" id="UP001239445">
    <property type="component" value="Unassembled WGS sequence"/>
</dbReference>
<dbReference type="InterPro" id="IPR052998">
    <property type="entry name" value="Hetero-Diels-Alderase-like"/>
</dbReference>
<dbReference type="AlphaFoldDB" id="A0AAJ0FGG7"/>
<dbReference type="SUPFAM" id="SSF63829">
    <property type="entry name" value="Calcium-dependent phosphotriesterase"/>
    <property type="match status" value="1"/>
</dbReference>
<name>A0AAJ0FGG7_9PEZI</name>
<gene>
    <name evidence="1" type="ORF">QBC47DRAFT_366405</name>
</gene>
<dbReference type="PANTHER" id="PTHR42060">
    <property type="entry name" value="NHL REPEAT-CONTAINING PROTEIN-RELATED"/>
    <property type="match status" value="1"/>
</dbReference>